<protein>
    <recommendedName>
        <fullName evidence="7">Cryptochrome DASH</fullName>
    </recommendedName>
</protein>
<evidence type="ECO:0000256" key="2">
    <source>
        <dbReference type="ARBA" id="ARBA00022630"/>
    </source>
</evidence>
<reference evidence="10 11" key="1">
    <citation type="submission" date="2024-04" db="EMBL/GenBank/DDBJ databases">
        <authorList>
            <consortium name="Genoscope - CEA"/>
            <person name="William W."/>
        </authorList>
    </citation>
    <scope>NUCLEOTIDE SEQUENCE [LARGE SCALE GENOMIC DNA]</scope>
</reference>
<dbReference type="InterPro" id="IPR014729">
    <property type="entry name" value="Rossmann-like_a/b/a_fold"/>
</dbReference>
<comment type="similarity">
    <text evidence="1 7">Belongs to the DNA photolyase class-1 family.</text>
</comment>
<keyword evidence="4 7" id="KW-0157">Chromophore</keyword>
<evidence type="ECO:0000256" key="5">
    <source>
        <dbReference type="PIRSR" id="PIRSR602081-1"/>
    </source>
</evidence>
<dbReference type="GO" id="GO:0003684">
    <property type="term" value="F:damaged DNA binding"/>
    <property type="evidence" value="ECO:0007669"/>
    <property type="project" value="TreeGrafter"/>
</dbReference>
<evidence type="ECO:0000256" key="4">
    <source>
        <dbReference type="ARBA" id="ARBA00022991"/>
    </source>
</evidence>
<dbReference type="InterPro" id="IPR036155">
    <property type="entry name" value="Crypto/Photolyase_N_sf"/>
</dbReference>
<evidence type="ECO:0000256" key="6">
    <source>
        <dbReference type="PIRSR" id="PIRSR602081-2"/>
    </source>
</evidence>
<feature type="compositionally biased region" description="Gly residues" evidence="8">
    <location>
        <begin position="509"/>
        <end position="519"/>
    </location>
</feature>
<dbReference type="Pfam" id="PF00875">
    <property type="entry name" value="DNA_photolyase"/>
    <property type="match status" value="1"/>
</dbReference>
<evidence type="ECO:0000256" key="3">
    <source>
        <dbReference type="ARBA" id="ARBA00022827"/>
    </source>
</evidence>
<dbReference type="GO" id="GO:0000719">
    <property type="term" value="P:photoreactive repair"/>
    <property type="evidence" value="ECO:0007669"/>
    <property type="project" value="TreeGrafter"/>
</dbReference>
<dbReference type="Pfam" id="PF03441">
    <property type="entry name" value="FAD_binding_7"/>
    <property type="match status" value="1"/>
</dbReference>
<evidence type="ECO:0000256" key="1">
    <source>
        <dbReference type="ARBA" id="ARBA00005862"/>
    </source>
</evidence>
<dbReference type="Gene3D" id="1.10.579.10">
    <property type="entry name" value="DNA Cyclobutane Dipyrimidine Photolyase, subunit A, domain 3"/>
    <property type="match status" value="1"/>
</dbReference>
<feature type="site" description="Electron transfer via tryptophanyl radical" evidence="6">
    <location>
        <position position="401"/>
    </location>
</feature>
<dbReference type="InterPro" id="IPR036134">
    <property type="entry name" value="Crypto/Photolyase_FAD-like_sf"/>
</dbReference>
<dbReference type="InterPro" id="IPR014133">
    <property type="entry name" value="Cry_DASH"/>
</dbReference>
<feature type="site" description="Electron transfer via tryptophanyl radical" evidence="6">
    <location>
        <position position="325"/>
    </location>
</feature>
<dbReference type="PANTHER" id="PTHR11455">
    <property type="entry name" value="CRYPTOCHROME"/>
    <property type="match status" value="1"/>
</dbReference>
<dbReference type="SUPFAM" id="SSF48173">
    <property type="entry name" value="Cryptochrome/photolyase FAD-binding domain"/>
    <property type="match status" value="1"/>
</dbReference>
<dbReference type="InterPro" id="IPR002081">
    <property type="entry name" value="Cryptochrome/DNA_photolyase_1"/>
</dbReference>
<feature type="binding site" evidence="5">
    <location>
        <begin position="254"/>
        <end position="258"/>
    </location>
    <ligand>
        <name>FAD</name>
        <dbReference type="ChEBI" id="CHEBI:57692"/>
    </ligand>
</feature>
<proteinExistence type="inferred from homology"/>
<dbReference type="Gene3D" id="3.40.50.620">
    <property type="entry name" value="HUPs"/>
    <property type="match status" value="1"/>
</dbReference>
<feature type="binding site" evidence="5">
    <location>
        <position position="241"/>
    </location>
    <ligand>
        <name>FAD</name>
        <dbReference type="ChEBI" id="CHEBI:57692"/>
    </ligand>
</feature>
<dbReference type="PROSITE" id="PS51645">
    <property type="entry name" value="PHR_CRY_ALPHA_BETA"/>
    <property type="match status" value="1"/>
</dbReference>
<comment type="cofactor">
    <cofactor evidence="7">
        <name>(6R)-5,10-methylene-5,6,7,8-tetrahydrofolate</name>
        <dbReference type="ChEBI" id="CHEBI:15636"/>
    </cofactor>
    <text evidence="7">Binds 1 5,10-methenyltetrahydrofolate (MTHF) per subunit.</text>
</comment>
<feature type="binding site" evidence="5">
    <location>
        <begin position="294"/>
        <end position="301"/>
    </location>
    <ligand>
        <name>FAD</name>
        <dbReference type="ChEBI" id="CHEBI:57692"/>
    </ligand>
</feature>
<comment type="function">
    <text evidence="7">May have a photoreceptor function.</text>
</comment>
<dbReference type="GO" id="GO:0003904">
    <property type="term" value="F:deoxyribodipyrimidine photo-lyase activity"/>
    <property type="evidence" value="ECO:0007669"/>
    <property type="project" value="TreeGrafter"/>
</dbReference>
<dbReference type="InterPro" id="IPR005101">
    <property type="entry name" value="Cryptochr/Photolyase_FAD-bd"/>
</dbReference>
<evidence type="ECO:0000313" key="11">
    <source>
        <dbReference type="Proteomes" id="UP001497497"/>
    </source>
</evidence>
<evidence type="ECO:0000256" key="8">
    <source>
        <dbReference type="SAM" id="MobiDB-lite"/>
    </source>
</evidence>
<dbReference type="InterPro" id="IPR006050">
    <property type="entry name" value="DNA_photolyase_N"/>
</dbReference>
<keyword evidence="11" id="KW-1185">Reference proteome</keyword>
<comment type="cofactor">
    <cofactor evidence="5 7">
        <name>FAD</name>
        <dbReference type="ChEBI" id="CHEBI:57692"/>
    </cofactor>
    <text evidence="5 7">Binds 1 FAD per subunit.</text>
</comment>
<feature type="binding site" evidence="5">
    <location>
        <begin position="391"/>
        <end position="393"/>
    </location>
    <ligand>
        <name>FAD</name>
        <dbReference type="ChEBI" id="CHEBI:57692"/>
    </ligand>
</feature>
<accession>A0AAV2H875</accession>
<organism evidence="10 11">
    <name type="scientific">Lymnaea stagnalis</name>
    <name type="common">Great pond snail</name>
    <name type="synonym">Helix stagnalis</name>
    <dbReference type="NCBI Taxonomy" id="6523"/>
    <lineage>
        <taxon>Eukaryota</taxon>
        <taxon>Metazoa</taxon>
        <taxon>Spiralia</taxon>
        <taxon>Lophotrochozoa</taxon>
        <taxon>Mollusca</taxon>
        <taxon>Gastropoda</taxon>
        <taxon>Heterobranchia</taxon>
        <taxon>Euthyneura</taxon>
        <taxon>Panpulmonata</taxon>
        <taxon>Hygrophila</taxon>
        <taxon>Lymnaeoidea</taxon>
        <taxon>Lymnaeidae</taxon>
        <taxon>Lymnaea</taxon>
    </lineage>
</organism>
<evidence type="ECO:0000256" key="7">
    <source>
        <dbReference type="RuleBase" id="RU367151"/>
    </source>
</evidence>
<evidence type="ECO:0000313" key="10">
    <source>
        <dbReference type="EMBL" id="CAL1529405.1"/>
    </source>
</evidence>
<gene>
    <name evidence="10" type="ORF">GSLYS_00003560001</name>
</gene>
<dbReference type="Gene3D" id="1.25.40.80">
    <property type="match status" value="1"/>
</dbReference>
<feature type="domain" description="Photolyase/cryptochrome alpha/beta" evidence="9">
    <location>
        <begin position="13"/>
        <end position="152"/>
    </location>
</feature>
<dbReference type="GO" id="GO:0071949">
    <property type="term" value="F:FAD binding"/>
    <property type="evidence" value="ECO:0007669"/>
    <property type="project" value="TreeGrafter"/>
</dbReference>
<comment type="caution">
    <text evidence="10">The sequence shown here is derived from an EMBL/GenBank/DDBJ whole genome shotgun (WGS) entry which is preliminary data.</text>
</comment>
<feature type="region of interest" description="Disordered" evidence="8">
    <location>
        <begin position="486"/>
        <end position="540"/>
    </location>
</feature>
<dbReference type="SUPFAM" id="SSF52425">
    <property type="entry name" value="Cryptochrome/photolyase, N-terminal domain"/>
    <property type="match status" value="1"/>
</dbReference>
<keyword evidence="2 5" id="KW-0285">Flavoprotein</keyword>
<evidence type="ECO:0000259" key="9">
    <source>
        <dbReference type="PROSITE" id="PS51645"/>
    </source>
</evidence>
<feature type="site" description="Electron transfer via tryptophanyl radical" evidence="6">
    <location>
        <position position="378"/>
    </location>
</feature>
<dbReference type="EMBL" id="CAXITT010000048">
    <property type="protein sequence ID" value="CAL1529405.1"/>
    <property type="molecule type" value="Genomic_DNA"/>
</dbReference>
<name>A0AAV2H875_LYMST</name>
<dbReference type="NCBIfam" id="TIGR02765">
    <property type="entry name" value="crypto_DASH"/>
    <property type="match status" value="1"/>
</dbReference>
<dbReference type="Proteomes" id="UP001497497">
    <property type="component" value="Unassembled WGS sequence"/>
</dbReference>
<dbReference type="AlphaFoldDB" id="A0AAV2H875"/>
<keyword evidence="3 5" id="KW-0274">FAD</keyword>
<sequence length="540" mass="61257">MAAPASQIKAAAKYAICVFRNDLRIHDNEALFVANQKSKILLPLYCFDPRHYSGTYHFGFPKTGGHRLQFLIDSVADLRLKLHSHGSDLIIRKGKPEEVILDLIKTLNIENDVVVVMHKEVTEEEIKVESNIKAPLITVWGHTLYHVEDVPFQLKQLPDVYTQFRQKVEDRAPIRKLINMPNQLNPLPPGISLGTIPPIEDFGFTAPKKDTRTAFPFSGGETAALERLKDYLWVTNNVSTYKETRNGMIGPDFSTKFSPWLALGCISPRQIYWEIKKYEKERRANQSTYWVIFELLWRDYFRYVGLKYGNKLFFAGGIKGETVQWKTNMEYFKAWQEGRTGIPYIDANMRELAATGFMSNRGRQNVASFLTKDLKLDWRLGAEWFESLLLDHDVCSNYGNWLYSAGIGNDPRENRKFNVVKQGLDYDGDGNYVRLWVPELSDIKTGKVHCIWTLSNTQLEAGNVILGQSYPNPIVIAPEWSRHVNRPAASGGADAGDARGKGSVSSRGRGQGSGRGKGQQGQYAGQKRGLDFYFSNTKPK</sequence>
<dbReference type="PRINTS" id="PR00147">
    <property type="entry name" value="DNAPHOTLYASE"/>
</dbReference>
<dbReference type="PANTHER" id="PTHR11455:SF22">
    <property type="entry name" value="CRYPTOCHROME DASH"/>
    <property type="match status" value="1"/>
</dbReference>